<dbReference type="EMBL" id="LZSY01000051">
    <property type="protein sequence ID" value="OBB94619.1"/>
    <property type="molecule type" value="Genomic_DNA"/>
</dbReference>
<evidence type="ECO:0000256" key="7">
    <source>
        <dbReference type="ARBA" id="ARBA00023172"/>
    </source>
</evidence>
<feature type="domain" description="Cas12f1-like TNB" evidence="10">
    <location>
        <begin position="352"/>
        <end position="419"/>
    </location>
</feature>
<dbReference type="InterPro" id="IPR051399">
    <property type="entry name" value="RNA-guided_DNA_endo/Transpos"/>
</dbReference>
<dbReference type="InterPro" id="IPR001959">
    <property type="entry name" value="Transposase"/>
</dbReference>
<reference evidence="13" key="1">
    <citation type="submission" date="2016-06" db="EMBL/GenBank/DDBJ databases">
        <authorList>
            <person name="Sutton G."/>
            <person name="Brinkac L."/>
            <person name="Sanka R."/>
            <person name="Adams M."/>
            <person name="Lau E."/>
            <person name="Mehaffy C."/>
            <person name="Tameris M."/>
            <person name="Hatherill M."/>
            <person name="Hanekom W."/>
            <person name="Mahomed H."/>
            <person name="Mcshane H."/>
        </authorList>
    </citation>
    <scope>NUCLEOTIDE SEQUENCE [LARGE SCALE GENOMIC DNA]</scope>
    <source>
        <strain evidence="13">852002-10433_SCH5171157</strain>
    </source>
</reference>
<proteinExistence type="inferred from homology"/>
<evidence type="ECO:0000256" key="4">
    <source>
        <dbReference type="ARBA" id="ARBA00022723"/>
    </source>
</evidence>
<feature type="domain" description="Transposase putative helix-turn-helix" evidence="11">
    <location>
        <begin position="15"/>
        <end position="55"/>
    </location>
</feature>
<keyword evidence="6" id="KW-0238">DNA-binding</keyword>
<keyword evidence="7" id="KW-0233">DNA recombination</keyword>
<dbReference type="Pfam" id="PF12323">
    <property type="entry name" value="HTH_OrfB_IS605"/>
    <property type="match status" value="1"/>
</dbReference>
<keyword evidence="3" id="KW-0815">Transposition</keyword>
<evidence type="ECO:0000256" key="8">
    <source>
        <dbReference type="SAM" id="MobiDB-lite"/>
    </source>
</evidence>
<evidence type="ECO:0000256" key="1">
    <source>
        <dbReference type="ARBA" id="ARBA00008761"/>
    </source>
</evidence>
<dbReference type="Pfam" id="PF01385">
    <property type="entry name" value="OrfB_IS605"/>
    <property type="match status" value="1"/>
</dbReference>
<dbReference type="InterPro" id="IPR053470">
    <property type="entry name" value="RNA-guided_DNA_endonuclease"/>
</dbReference>
<dbReference type="GO" id="GO:0046872">
    <property type="term" value="F:metal ion binding"/>
    <property type="evidence" value="ECO:0007669"/>
    <property type="project" value="UniProtKB-KW"/>
</dbReference>
<dbReference type="PANTHER" id="PTHR30405">
    <property type="entry name" value="TRANSPOSASE"/>
    <property type="match status" value="1"/>
</dbReference>
<evidence type="ECO:0000256" key="6">
    <source>
        <dbReference type="ARBA" id="ARBA00023125"/>
    </source>
</evidence>
<keyword evidence="5" id="KW-0862">Zinc</keyword>
<dbReference type="GO" id="GO:0006310">
    <property type="term" value="P:DNA recombination"/>
    <property type="evidence" value="ECO:0007669"/>
    <property type="project" value="UniProtKB-KW"/>
</dbReference>
<organism evidence="12 13">
    <name type="scientific">Mycolicibacterium peregrinum</name>
    <name type="common">Mycobacterium peregrinum</name>
    <dbReference type="NCBI Taxonomy" id="43304"/>
    <lineage>
        <taxon>Bacteria</taxon>
        <taxon>Bacillati</taxon>
        <taxon>Actinomycetota</taxon>
        <taxon>Actinomycetes</taxon>
        <taxon>Mycobacteriales</taxon>
        <taxon>Mycobacteriaceae</taxon>
        <taxon>Mycolicibacterium</taxon>
    </lineage>
</organism>
<evidence type="ECO:0000313" key="12">
    <source>
        <dbReference type="EMBL" id="OBB94619.1"/>
    </source>
</evidence>
<dbReference type="NCBIfam" id="NF038280">
    <property type="entry name" value="IS607_TnpB"/>
    <property type="match status" value="1"/>
</dbReference>
<evidence type="ECO:0000256" key="3">
    <source>
        <dbReference type="ARBA" id="ARBA00022578"/>
    </source>
</evidence>
<feature type="domain" description="Probable transposase IS891/IS1136/IS1341" evidence="9">
    <location>
        <begin position="219"/>
        <end position="338"/>
    </location>
</feature>
<sequence length="466" mass="51670">MSTPATPVIDAAPTMLRAYRFALDPTPAQEQLLRSHCGAARFAYNHMLSVVKANLDQRAAERTYDIPDQELTPSLSWSFYSLRNLWNEIKRDVAPWWPENSKEAYANGIANLATALSNWSTSRAGQRRGRTVRFPRFKSKRARPSCRFTAGGLGLVEHDRRHIRLPKIGVIRTHESTRKLARRVEAGTARIRSATISFERGRWHVAFSVELPTAHIRSHSRQARAVVGVDLGITHLAVLSTPVPGVSDEHGMVANPDHLEKAQKQLRRLQRQAARRRGRDKRTGATPSARWLRTQAQINRLHARIANARADGLHKLTTAVAERFETIVIEDLNVTGMLANHRIARRISGAGWGELRRQLTYKAHDRGGTLVVADRFYPSSKTCSNCGAVKTKLSLSQRIYHCESCSIIFDRDRNAAANLAALATSATGTSSPSCGATENEPDGNPHKTSIAGSRYRHGKSPEGNAA</sequence>
<comment type="caution">
    <text evidence="12">The sequence shown here is derived from an EMBL/GenBank/DDBJ whole genome shotgun (WGS) entry which is preliminary data.</text>
</comment>
<dbReference type="AlphaFoldDB" id="A0A1A0WBQ6"/>
<dbReference type="NCBIfam" id="TIGR01766">
    <property type="entry name" value="IS200/IS605 family accessory protein TnpB-like domain"/>
    <property type="match status" value="1"/>
</dbReference>
<protein>
    <submittedName>
        <fullName evidence="12">Transposase</fullName>
    </submittedName>
</protein>
<dbReference type="Proteomes" id="UP000094008">
    <property type="component" value="Unassembled WGS sequence"/>
</dbReference>
<dbReference type="RefSeq" id="WP_064880217.1">
    <property type="nucleotide sequence ID" value="NZ_LZSY01000051.1"/>
</dbReference>
<dbReference type="InterPro" id="IPR021027">
    <property type="entry name" value="Transposase_put_HTH"/>
</dbReference>
<comment type="similarity">
    <text evidence="1">In the C-terminal section; belongs to the transposase 35 family.</text>
</comment>
<dbReference type="InterPro" id="IPR010095">
    <property type="entry name" value="Cas12f1-like_TNB"/>
</dbReference>
<dbReference type="NCBIfam" id="NF040570">
    <property type="entry name" value="guided_TnpB"/>
    <property type="match status" value="1"/>
</dbReference>
<evidence type="ECO:0000259" key="11">
    <source>
        <dbReference type="Pfam" id="PF12323"/>
    </source>
</evidence>
<dbReference type="Pfam" id="PF07282">
    <property type="entry name" value="Cas12f1-like_TNB"/>
    <property type="match status" value="1"/>
</dbReference>
<feature type="compositionally biased region" description="Low complexity" evidence="8">
    <location>
        <begin position="426"/>
        <end position="437"/>
    </location>
</feature>
<evidence type="ECO:0000259" key="10">
    <source>
        <dbReference type="Pfam" id="PF07282"/>
    </source>
</evidence>
<dbReference type="GO" id="GO:0032196">
    <property type="term" value="P:transposition"/>
    <property type="evidence" value="ECO:0007669"/>
    <property type="project" value="UniProtKB-KW"/>
</dbReference>
<dbReference type="PANTHER" id="PTHR30405:SF11">
    <property type="entry name" value="RNA-GUIDED DNA ENDONUCLEASE RV2885C-RELATED"/>
    <property type="match status" value="1"/>
</dbReference>
<dbReference type="GO" id="GO:0003677">
    <property type="term" value="F:DNA binding"/>
    <property type="evidence" value="ECO:0007669"/>
    <property type="project" value="UniProtKB-KW"/>
</dbReference>
<feature type="region of interest" description="Disordered" evidence="8">
    <location>
        <begin position="426"/>
        <end position="466"/>
    </location>
</feature>
<comment type="similarity">
    <text evidence="2">In the N-terminal section; belongs to the transposase 2 family.</text>
</comment>
<evidence type="ECO:0000256" key="2">
    <source>
        <dbReference type="ARBA" id="ARBA00011044"/>
    </source>
</evidence>
<evidence type="ECO:0000256" key="5">
    <source>
        <dbReference type="ARBA" id="ARBA00022833"/>
    </source>
</evidence>
<name>A0A1A0WBQ6_MYCPR</name>
<evidence type="ECO:0000313" key="13">
    <source>
        <dbReference type="Proteomes" id="UP000094008"/>
    </source>
</evidence>
<accession>A0A1A0WBQ6</accession>
<dbReference type="OrthoDB" id="6230307at2"/>
<gene>
    <name evidence="12" type="ORF">A5779_19480</name>
</gene>
<evidence type="ECO:0000259" key="9">
    <source>
        <dbReference type="Pfam" id="PF01385"/>
    </source>
</evidence>
<keyword evidence="4" id="KW-0479">Metal-binding</keyword>